<reference evidence="9" key="1">
    <citation type="submission" date="2017-07" db="EMBL/GenBank/DDBJ databases">
        <title>Taro Niue Genome Assembly and Annotation.</title>
        <authorList>
            <person name="Atibalentja N."/>
            <person name="Keating K."/>
            <person name="Fields C.J."/>
        </authorList>
    </citation>
    <scope>NUCLEOTIDE SEQUENCE</scope>
    <source>
        <strain evidence="9">Niue_2</strain>
        <tissue evidence="9">Leaf</tissue>
    </source>
</reference>
<accession>A0A843W3V2</accession>
<dbReference type="GO" id="GO:0043565">
    <property type="term" value="F:sequence-specific DNA binding"/>
    <property type="evidence" value="ECO:0007669"/>
    <property type="project" value="InterPro"/>
</dbReference>
<evidence type="ECO:0000256" key="5">
    <source>
        <dbReference type="ARBA" id="ARBA00023163"/>
    </source>
</evidence>
<feature type="region of interest" description="Disordered" evidence="7">
    <location>
        <begin position="274"/>
        <end position="339"/>
    </location>
</feature>
<dbReference type="EMBL" id="NMUH01002507">
    <property type="protein sequence ID" value="MQM00391.1"/>
    <property type="molecule type" value="Genomic_DNA"/>
</dbReference>
<comment type="subcellular location">
    <subcellularLocation>
        <location evidence="1">Nucleus</location>
    </subcellularLocation>
</comment>
<feature type="region of interest" description="Disordered" evidence="7">
    <location>
        <begin position="1"/>
        <end position="69"/>
    </location>
</feature>
<feature type="region of interest" description="Disordered" evidence="7">
    <location>
        <begin position="382"/>
        <end position="425"/>
    </location>
</feature>
<dbReference type="PANTHER" id="PTHR31221:SF130">
    <property type="entry name" value="WRKY TRANSCRIPTION FACTOR 3-RELATED"/>
    <property type="match status" value="1"/>
</dbReference>
<gene>
    <name evidence="9" type="ORF">Taro_033112</name>
</gene>
<dbReference type="OrthoDB" id="2021103at2759"/>
<feature type="compositionally biased region" description="Basic and acidic residues" evidence="7">
    <location>
        <begin position="24"/>
        <end position="35"/>
    </location>
</feature>
<keyword evidence="2" id="KW-0677">Repeat</keyword>
<dbReference type="FunFam" id="2.20.25.80:FF:000001">
    <property type="entry name" value="WRKY transcription factor 33"/>
    <property type="match status" value="1"/>
</dbReference>
<evidence type="ECO:0000256" key="1">
    <source>
        <dbReference type="ARBA" id="ARBA00004123"/>
    </source>
</evidence>
<name>A0A843W3V2_COLES</name>
<organism evidence="9 10">
    <name type="scientific">Colocasia esculenta</name>
    <name type="common">Wild taro</name>
    <name type="synonym">Arum esculentum</name>
    <dbReference type="NCBI Taxonomy" id="4460"/>
    <lineage>
        <taxon>Eukaryota</taxon>
        <taxon>Viridiplantae</taxon>
        <taxon>Streptophyta</taxon>
        <taxon>Embryophyta</taxon>
        <taxon>Tracheophyta</taxon>
        <taxon>Spermatophyta</taxon>
        <taxon>Magnoliopsida</taxon>
        <taxon>Liliopsida</taxon>
        <taxon>Araceae</taxon>
        <taxon>Aroideae</taxon>
        <taxon>Colocasieae</taxon>
        <taxon>Colocasia</taxon>
    </lineage>
</organism>
<feature type="compositionally biased region" description="Polar residues" evidence="7">
    <location>
        <begin position="274"/>
        <end position="311"/>
    </location>
</feature>
<keyword evidence="3" id="KW-0805">Transcription regulation</keyword>
<feature type="compositionally biased region" description="Polar residues" evidence="7">
    <location>
        <begin position="582"/>
        <end position="595"/>
    </location>
</feature>
<comment type="caution">
    <text evidence="9">The sequence shown here is derived from an EMBL/GenBank/DDBJ whole genome shotgun (WGS) entry which is preliminary data.</text>
</comment>
<dbReference type="SUPFAM" id="SSF118290">
    <property type="entry name" value="WRKY DNA-binding domain"/>
    <property type="match status" value="2"/>
</dbReference>
<dbReference type="GO" id="GO:0003700">
    <property type="term" value="F:DNA-binding transcription factor activity"/>
    <property type="evidence" value="ECO:0007669"/>
    <property type="project" value="InterPro"/>
</dbReference>
<feature type="compositionally biased region" description="Basic residues" evidence="7">
    <location>
        <begin position="385"/>
        <end position="395"/>
    </location>
</feature>
<evidence type="ECO:0000256" key="4">
    <source>
        <dbReference type="ARBA" id="ARBA00023125"/>
    </source>
</evidence>
<evidence type="ECO:0000313" key="9">
    <source>
        <dbReference type="EMBL" id="MQM00391.1"/>
    </source>
</evidence>
<dbReference type="PANTHER" id="PTHR31221">
    <property type="entry name" value="WRKY TRANSCRIPTION FACTOR PROTEIN 1-RELATED"/>
    <property type="match status" value="1"/>
</dbReference>
<evidence type="ECO:0000256" key="7">
    <source>
        <dbReference type="SAM" id="MobiDB-lite"/>
    </source>
</evidence>
<evidence type="ECO:0000313" key="10">
    <source>
        <dbReference type="Proteomes" id="UP000652761"/>
    </source>
</evidence>
<dbReference type="AlphaFoldDB" id="A0A843W3V2"/>
<evidence type="ECO:0000256" key="6">
    <source>
        <dbReference type="ARBA" id="ARBA00023242"/>
    </source>
</evidence>
<dbReference type="FunFam" id="2.20.25.80:FF:000006">
    <property type="entry name" value="WRKY transcription factor"/>
    <property type="match status" value="1"/>
</dbReference>
<dbReference type="PROSITE" id="PS50811">
    <property type="entry name" value="WRKY"/>
    <property type="match status" value="2"/>
</dbReference>
<keyword evidence="5" id="KW-0804">Transcription</keyword>
<keyword evidence="10" id="KW-1185">Reference proteome</keyword>
<proteinExistence type="predicted"/>
<keyword evidence="6" id="KW-0539">Nucleus</keyword>
<dbReference type="Pfam" id="PF03106">
    <property type="entry name" value="WRKY"/>
    <property type="match status" value="2"/>
</dbReference>
<dbReference type="InterPro" id="IPR036576">
    <property type="entry name" value="WRKY_dom_sf"/>
</dbReference>
<feature type="region of interest" description="Disordered" evidence="7">
    <location>
        <begin position="442"/>
        <end position="489"/>
    </location>
</feature>
<feature type="domain" description="WRKY" evidence="8">
    <location>
        <begin position="514"/>
        <end position="579"/>
    </location>
</feature>
<dbReference type="SMART" id="SM00774">
    <property type="entry name" value="WRKY"/>
    <property type="match status" value="2"/>
</dbReference>
<protein>
    <recommendedName>
        <fullName evidence="8">WRKY domain-containing protein</fullName>
    </recommendedName>
</protein>
<evidence type="ECO:0000259" key="8">
    <source>
        <dbReference type="PROSITE" id="PS50811"/>
    </source>
</evidence>
<dbReference type="Gene3D" id="2.20.25.80">
    <property type="entry name" value="WRKY domain"/>
    <property type="match status" value="2"/>
</dbReference>
<feature type="region of interest" description="Disordered" evidence="7">
    <location>
        <begin position="575"/>
        <end position="595"/>
    </location>
</feature>
<dbReference type="Proteomes" id="UP000652761">
    <property type="component" value="Unassembled WGS sequence"/>
</dbReference>
<dbReference type="InterPro" id="IPR003657">
    <property type="entry name" value="WRKY_dom"/>
</dbReference>
<evidence type="ECO:0000256" key="2">
    <source>
        <dbReference type="ARBA" id="ARBA00022737"/>
    </source>
</evidence>
<feature type="domain" description="WRKY" evidence="8">
    <location>
        <begin position="332"/>
        <end position="391"/>
    </location>
</feature>
<feature type="compositionally biased region" description="Basic and acidic residues" evidence="7">
    <location>
        <begin position="1"/>
        <end position="12"/>
    </location>
</feature>
<dbReference type="GO" id="GO:0005634">
    <property type="term" value="C:nucleus"/>
    <property type="evidence" value="ECO:0007669"/>
    <property type="project" value="UniProtKB-SubCell"/>
</dbReference>
<sequence length="637" mass="68165">MVELRSGRRVENEEIPSASGARVDTSRGRTLERLEALAPPAPPPPRIRELRNPAKAGAGSIGAGSIGAGDPSYRARKKLMMVEEDREAGVPRAVPAARPTIALPPRSAYESLFLGRPEVSPGPLTLVSSFFAEDPESDCRSFSQLLAGAMASPVGGVAGRAAAESSSASGASHASVPLAAAASSSAAVPVEVAERERAVGGGVRPHRPLGVMVAPSPFFTVPVGLSPACLLESPAPFSPGSFGLTHQQVLAQVTAQAMQAAQAHIQIQAEYPSDTSGTAATSMQPARSSVNSAFPQQTQNLTSDAMATTSEPADGSHSEQTSQAVSMFDKPNDDGYNWRKYGQKQVKSCEYPRSYYKCTHPDCPVKKKVERSFDGQVTEIIYKGQHNHPKPPPNKRSRDGPSMLGGSSDLNGNLDVPENSETCSQGQIASLNGAREHIASGQISRRDQEFGQPTAEHLSGSSDGEEVGGAEVKTEEGDDSEHDLKRRKMDVTVIESSSSHRTVTEPRIIVQTTSEVDLLDDGYRWRKYGQKVVKGNPYPRSYYKCTNAGCNVRKHVERASTDPKAVITTYEGKHNHDVPAARNSSHNTASASSVISATRPKVQNLTNNRNLHEITDFRSNSQQPAAVLQLKEEYEVA</sequence>
<dbReference type="InterPro" id="IPR044810">
    <property type="entry name" value="WRKY_plant"/>
</dbReference>
<keyword evidence="4" id="KW-0238">DNA-binding</keyword>
<evidence type="ECO:0000256" key="3">
    <source>
        <dbReference type="ARBA" id="ARBA00023015"/>
    </source>
</evidence>